<feature type="signal peptide" evidence="4">
    <location>
        <begin position="1"/>
        <end position="19"/>
    </location>
</feature>
<evidence type="ECO:0000256" key="3">
    <source>
        <dbReference type="ARBA" id="ARBA00044955"/>
    </source>
</evidence>
<gene>
    <name evidence="6" type="ORF">G3M48_006369</name>
</gene>
<dbReference type="CDD" id="cd00118">
    <property type="entry name" value="LysM"/>
    <property type="match status" value="2"/>
</dbReference>
<evidence type="ECO:0000256" key="2">
    <source>
        <dbReference type="ARBA" id="ARBA00023026"/>
    </source>
</evidence>
<accession>A0AAW0RP96</accession>
<evidence type="ECO:0000313" key="6">
    <source>
        <dbReference type="EMBL" id="KAK8144053.1"/>
    </source>
</evidence>
<dbReference type="AlphaFoldDB" id="A0AAW0RP96"/>
<keyword evidence="1" id="KW-0147">Chitin-binding</keyword>
<dbReference type="SMART" id="SM00257">
    <property type="entry name" value="LysM"/>
    <property type="match status" value="2"/>
</dbReference>
<dbReference type="Pfam" id="PF01476">
    <property type="entry name" value="LysM"/>
    <property type="match status" value="1"/>
</dbReference>
<dbReference type="InterPro" id="IPR036779">
    <property type="entry name" value="LysM_dom_sf"/>
</dbReference>
<comment type="caution">
    <text evidence="6">The sequence shown here is derived from an EMBL/GenBank/DDBJ whole genome shotgun (WGS) entry which is preliminary data.</text>
</comment>
<dbReference type="Proteomes" id="UP001397290">
    <property type="component" value="Unassembled WGS sequence"/>
</dbReference>
<dbReference type="EMBL" id="JAAHCF010000431">
    <property type="protein sequence ID" value="KAK8144053.1"/>
    <property type="molecule type" value="Genomic_DNA"/>
</dbReference>
<feature type="chain" id="PRO_5043687783" description="LysM domain-containing protein" evidence="4">
    <location>
        <begin position="20"/>
        <end position="170"/>
    </location>
</feature>
<reference evidence="6 7" key="1">
    <citation type="submission" date="2020-02" db="EMBL/GenBank/DDBJ databases">
        <title>Comparative genomics of the hypocrealean fungal genus Beauvera.</title>
        <authorList>
            <person name="Showalter D.N."/>
            <person name="Bushley K.E."/>
            <person name="Rehner S.A."/>
        </authorList>
    </citation>
    <scope>NUCLEOTIDE SEQUENCE [LARGE SCALE GENOMIC DNA]</scope>
    <source>
        <strain evidence="6 7">ARSEF4384</strain>
    </source>
</reference>
<proteinExistence type="inferred from homology"/>
<dbReference type="PROSITE" id="PS51782">
    <property type="entry name" value="LYSM"/>
    <property type="match status" value="2"/>
</dbReference>
<dbReference type="Gene3D" id="3.10.350.10">
    <property type="entry name" value="LysM domain"/>
    <property type="match status" value="2"/>
</dbReference>
<feature type="domain" description="LysM" evidence="5">
    <location>
        <begin position="122"/>
        <end position="168"/>
    </location>
</feature>
<keyword evidence="4" id="KW-0732">Signal</keyword>
<evidence type="ECO:0000256" key="1">
    <source>
        <dbReference type="ARBA" id="ARBA00022669"/>
    </source>
</evidence>
<dbReference type="PANTHER" id="PTHR34997:SF1">
    <property type="entry name" value="PEPTIDOGLYCAN-BINDING LYSIN DOMAIN"/>
    <property type="match status" value="1"/>
</dbReference>
<name>A0AAW0RP96_9HYPO</name>
<evidence type="ECO:0000256" key="4">
    <source>
        <dbReference type="SAM" id="SignalP"/>
    </source>
</evidence>
<keyword evidence="2" id="KW-0843">Virulence</keyword>
<keyword evidence="7" id="KW-1185">Reference proteome</keyword>
<evidence type="ECO:0000313" key="7">
    <source>
        <dbReference type="Proteomes" id="UP001397290"/>
    </source>
</evidence>
<evidence type="ECO:0000259" key="5">
    <source>
        <dbReference type="PROSITE" id="PS51782"/>
    </source>
</evidence>
<organism evidence="6 7">
    <name type="scientific">Beauveria asiatica</name>
    <dbReference type="NCBI Taxonomy" id="1069075"/>
    <lineage>
        <taxon>Eukaryota</taxon>
        <taxon>Fungi</taxon>
        <taxon>Dikarya</taxon>
        <taxon>Ascomycota</taxon>
        <taxon>Pezizomycotina</taxon>
        <taxon>Sordariomycetes</taxon>
        <taxon>Hypocreomycetidae</taxon>
        <taxon>Hypocreales</taxon>
        <taxon>Cordycipitaceae</taxon>
        <taxon>Beauveria</taxon>
    </lineage>
</organism>
<feature type="domain" description="LysM" evidence="5">
    <location>
        <begin position="48"/>
        <end position="95"/>
    </location>
</feature>
<dbReference type="GO" id="GO:0008061">
    <property type="term" value="F:chitin binding"/>
    <property type="evidence" value="ECO:0007669"/>
    <property type="project" value="UniProtKB-KW"/>
</dbReference>
<dbReference type="InterPro" id="IPR018392">
    <property type="entry name" value="LysM"/>
</dbReference>
<dbReference type="InterPro" id="IPR052210">
    <property type="entry name" value="LysM1-like"/>
</dbReference>
<dbReference type="SUPFAM" id="SSF54106">
    <property type="entry name" value="LysM domain"/>
    <property type="match status" value="2"/>
</dbReference>
<sequence length="170" mass="18187">MKLPVISAVFVSLAAAAAATPTREVAAAAAAAAVPDPVQDGIAKNCKTYYQAKPGDSCQKIVNDYGVFTFGDFYKWNPAVGNNCESLLGGWYYCVGVPGTPSKCTEKHPTPTQPGSACKCGQWYKVKKGDHCQALEKRFKISDKDFRKLNGGLNKDCSNLQADVNVCVKA</sequence>
<comment type="similarity">
    <text evidence="3">Belongs to the secreted LysM effector family.</text>
</comment>
<protein>
    <recommendedName>
        <fullName evidence="5">LysM domain-containing protein</fullName>
    </recommendedName>
</protein>
<dbReference type="PANTHER" id="PTHR34997">
    <property type="entry name" value="AM15"/>
    <property type="match status" value="1"/>
</dbReference>